<reference evidence="3" key="1">
    <citation type="submission" date="2023-08" db="EMBL/GenBank/DDBJ databases">
        <authorList>
            <person name="Audoor S."/>
            <person name="Bilcke G."/>
        </authorList>
    </citation>
    <scope>NUCLEOTIDE SEQUENCE</scope>
</reference>
<evidence type="ECO:0000313" key="4">
    <source>
        <dbReference type="Proteomes" id="UP001295423"/>
    </source>
</evidence>
<evidence type="ECO:0000256" key="2">
    <source>
        <dbReference type="SAM" id="MobiDB-lite"/>
    </source>
</evidence>
<dbReference type="SMART" id="SM00698">
    <property type="entry name" value="MORN"/>
    <property type="match status" value="2"/>
</dbReference>
<evidence type="ECO:0000313" key="3">
    <source>
        <dbReference type="EMBL" id="CAJ1894295.1"/>
    </source>
</evidence>
<keyword evidence="1" id="KW-0677">Repeat</keyword>
<accession>A0AAD2CBJ5</accession>
<feature type="compositionally biased region" description="Polar residues" evidence="2">
    <location>
        <begin position="81"/>
        <end position="90"/>
    </location>
</feature>
<comment type="caution">
    <text evidence="3">The sequence shown here is derived from an EMBL/GenBank/DDBJ whole genome shotgun (WGS) entry which is preliminary data.</text>
</comment>
<evidence type="ECO:0000256" key="1">
    <source>
        <dbReference type="ARBA" id="ARBA00022737"/>
    </source>
</evidence>
<name>A0AAD2CBJ5_9STRA</name>
<dbReference type="EMBL" id="CAKOGP040000001">
    <property type="protein sequence ID" value="CAJ1894295.1"/>
    <property type="molecule type" value="Genomic_DNA"/>
</dbReference>
<dbReference type="Proteomes" id="UP001295423">
    <property type="component" value="Unassembled WGS sequence"/>
</dbReference>
<dbReference type="AlphaFoldDB" id="A0AAD2CBJ5"/>
<feature type="region of interest" description="Disordered" evidence="2">
    <location>
        <begin position="123"/>
        <end position="145"/>
    </location>
</feature>
<dbReference type="SUPFAM" id="SSF82185">
    <property type="entry name" value="Histone H3 K4-specific methyltransferase SET7/9 N-terminal domain"/>
    <property type="match status" value="1"/>
</dbReference>
<gene>
    <name evidence="3" type="ORF">CYCCA115_LOCUS144</name>
</gene>
<organism evidence="3 4">
    <name type="scientific">Cylindrotheca closterium</name>
    <dbReference type="NCBI Taxonomy" id="2856"/>
    <lineage>
        <taxon>Eukaryota</taxon>
        <taxon>Sar</taxon>
        <taxon>Stramenopiles</taxon>
        <taxon>Ochrophyta</taxon>
        <taxon>Bacillariophyta</taxon>
        <taxon>Bacillariophyceae</taxon>
        <taxon>Bacillariophycidae</taxon>
        <taxon>Bacillariales</taxon>
        <taxon>Bacillariaceae</taxon>
        <taxon>Cylindrotheca</taxon>
    </lineage>
</organism>
<keyword evidence="4" id="KW-1185">Reference proteome</keyword>
<dbReference type="Gene3D" id="2.20.110.10">
    <property type="entry name" value="Histone H3 K4-specific methyltransferase SET7/9 N-terminal domain"/>
    <property type="match status" value="1"/>
</dbReference>
<proteinExistence type="predicted"/>
<sequence length="411" mass="44535">MNSILSKSSTAMSNQRKFELLKAVFSEVMEAVRLHPDLNANDLALLTLRRPDGTDMTSVQAISSLATSRSPSDKGLKGQKASLNASSSHAPNVAVMPKTSPSAIEEWDFVDSDPAATAEMQIGGIEEDEETQPKPKAGGDGPTESDIIVTDFAERGSNETGPKVQTIMSQALETSLARFDIQKCVILGTLVSMLVEMMQLLQQQQNKYPAGQDPFEIATRIYERCTDGNDDDNNNNDASSILYEAALAISLLVPFTTKVSSNASGSGNEPTFLGHRVGVDHQPGEPQEPGDLVADAEVALPATAARIEFLVLDSKDGWDRLYIGSVFNDLPQGVGCTFWAKKKDKLSLSVIRTACGTWNKGLLNGTGWEMYESGSRYTGNFQGGIRQGAGMMTYRDGLVRKGIFDTWDHRL</sequence>
<dbReference type="InterPro" id="IPR003409">
    <property type="entry name" value="MORN"/>
</dbReference>
<dbReference type="Pfam" id="PF02493">
    <property type="entry name" value="MORN"/>
    <property type="match status" value="3"/>
</dbReference>
<feature type="region of interest" description="Disordered" evidence="2">
    <location>
        <begin position="64"/>
        <end position="100"/>
    </location>
</feature>
<protein>
    <submittedName>
        <fullName evidence="3">Uncharacterized protein</fullName>
    </submittedName>
</protein>